<dbReference type="EMBL" id="FNNQ01000006">
    <property type="protein sequence ID" value="SDW81449.1"/>
    <property type="molecule type" value="Genomic_DNA"/>
</dbReference>
<gene>
    <name evidence="2" type="ORF">SAMN05444487_106172</name>
</gene>
<dbReference type="OrthoDB" id="2680078at2"/>
<evidence type="ECO:0000313" key="3">
    <source>
        <dbReference type="Proteomes" id="UP000198534"/>
    </source>
</evidence>
<reference evidence="2 3" key="1">
    <citation type="submission" date="2016-10" db="EMBL/GenBank/DDBJ databases">
        <authorList>
            <person name="de Groot N.N."/>
        </authorList>
    </citation>
    <scope>NUCLEOTIDE SEQUENCE [LARGE SCALE GENOMIC DNA]</scope>
    <source>
        <strain evidence="2 3">DSM 45610</strain>
    </source>
</reference>
<dbReference type="RefSeq" id="WP_091738809.1">
    <property type="nucleotide sequence ID" value="NZ_FNNQ01000006.1"/>
</dbReference>
<dbReference type="STRING" id="1048340.SAMN05444487_106172"/>
<feature type="domain" description="Endospore appendages core" evidence="1">
    <location>
        <begin position="4"/>
        <end position="110"/>
    </location>
</feature>
<name>A0A1H2WN83_9BACL</name>
<organism evidence="2 3">
    <name type="scientific">Marininema mesophilum</name>
    <dbReference type="NCBI Taxonomy" id="1048340"/>
    <lineage>
        <taxon>Bacteria</taxon>
        <taxon>Bacillati</taxon>
        <taxon>Bacillota</taxon>
        <taxon>Bacilli</taxon>
        <taxon>Bacillales</taxon>
        <taxon>Thermoactinomycetaceae</taxon>
        <taxon>Marininema</taxon>
    </lineage>
</organism>
<sequence length="117" mass="13247">MNCEFGQVIRDEFCGKIYISGENESDHEILWESSLITPPTGTISVYNERTSSDFLTFRIMHMKNQKTLSVSPGNSRSFTSSGLQSFQLVNIRAVTGMSQGTYSLTIHYEFFLEPCND</sequence>
<dbReference type="Pfam" id="PF13157">
    <property type="entry name" value="Enas"/>
    <property type="match status" value="1"/>
</dbReference>
<evidence type="ECO:0000313" key="2">
    <source>
        <dbReference type="EMBL" id="SDW81449.1"/>
    </source>
</evidence>
<dbReference type="Proteomes" id="UP000198534">
    <property type="component" value="Unassembled WGS sequence"/>
</dbReference>
<dbReference type="InterPro" id="IPR025055">
    <property type="entry name" value="Ena_core"/>
</dbReference>
<protein>
    <recommendedName>
        <fullName evidence="1">Endospore appendages core domain-containing protein</fullName>
    </recommendedName>
</protein>
<dbReference type="AlphaFoldDB" id="A0A1H2WN83"/>
<keyword evidence="3" id="KW-1185">Reference proteome</keyword>
<accession>A0A1H2WN83</accession>
<proteinExistence type="predicted"/>
<evidence type="ECO:0000259" key="1">
    <source>
        <dbReference type="Pfam" id="PF13157"/>
    </source>
</evidence>